<keyword evidence="5" id="KW-0862">Zinc</keyword>
<dbReference type="SUPFAM" id="SSF81383">
    <property type="entry name" value="F-box domain"/>
    <property type="match status" value="1"/>
</dbReference>
<evidence type="ECO:0000259" key="8">
    <source>
        <dbReference type="PROSITE" id="PS50865"/>
    </source>
</evidence>
<dbReference type="InterPro" id="IPR001611">
    <property type="entry name" value="Leu-rich_rpt"/>
</dbReference>
<dbReference type="InterPro" id="IPR013210">
    <property type="entry name" value="LRR_N_plant-typ"/>
</dbReference>
<feature type="compositionally biased region" description="Basic and acidic residues" evidence="7">
    <location>
        <begin position="41"/>
        <end position="54"/>
    </location>
</feature>
<dbReference type="Gene3D" id="6.10.140.2220">
    <property type="match status" value="1"/>
</dbReference>
<comment type="caution">
    <text evidence="9">The sequence shown here is derived from an EMBL/GenBank/DDBJ whole genome shotgun (WGS) entry which is preliminary data.</text>
</comment>
<protein>
    <recommendedName>
        <fullName evidence="8">MYND-type domain-containing protein</fullName>
    </recommendedName>
</protein>
<keyword evidence="10" id="KW-1185">Reference proteome</keyword>
<evidence type="ECO:0000256" key="5">
    <source>
        <dbReference type="ARBA" id="ARBA00022833"/>
    </source>
</evidence>
<evidence type="ECO:0000256" key="7">
    <source>
        <dbReference type="SAM" id="MobiDB-lite"/>
    </source>
</evidence>
<dbReference type="AlphaFoldDB" id="A0A8J5HEA8"/>
<proteinExistence type="predicted"/>
<feature type="compositionally biased region" description="Basic and acidic residues" evidence="7">
    <location>
        <begin position="13"/>
        <end position="29"/>
    </location>
</feature>
<keyword evidence="2" id="KW-0479">Metal-binding</keyword>
<dbReference type="Pfam" id="PF08263">
    <property type="entry name" value="LRRNT_2"/>
    <property type="match status" value="1"/>
</dbReference>
<dbReference type="Proteomes" id="UP000734854">
    <property type="component" value="Unassembled WGS sequence"/>
</dbReference>
<keyword evidence="4 6" id="KW-0863">Zinc-finger</keyword>
<dbReference type="InterPro" id="IPR002893">
    <property type="entry name" value="Znf_MYND"/>
</dbReference>
<evidence type="ECO:0000256" key="2">
    <source>
        <dbReference type="ARBA" id="ARBA00022723"/>
    </source>
</evidence>
<evidence type="ECO:0000313" key="10">
    <source>
        <dbReference type="Proteomes" id="UP000734854"/>
    </source>
</evidence>
<dbReference type="PROSITE" id="PS50865">
    <property type="entry name" value="ZF_MYND_2"/>
    <property type="match status" value="1"/>
</dbReference>
<dbReference type="Gene3D" id="1.25.40.10">
    <property type="entry name" value="Tetratricopeptide repeat domain"/>
    <property type="match status" value="1"/>
</dbReference>
<evidence type="ECO:0000256" key="1">
    <source>
        <dbReference type="ARBA" id="ARBA00022614"/>
    </source>
</evidence>
<dbReference type="SUPFAM" id="SSF144232">
    <property type="entry name" value="HIT/MYND zinc finger-like"/>
    <property type="match status" value="1"/>
</dbReference>
<dbReference type="SUPFAM" id="SSF81901">
    <property type="entry name" value="HCP-like"/>
    <property type="match status" value="1"/>
</dbReference>
<evidence type="ECO:0000256" key="6">
    <source>
        <dbReference type="PROSITE-ProRule" id="PRU00134"/>
    </source>
</evidence>
<dbReference type="PROSITE" id="PS51450">
    <property type="entry name" value="LRR"/>
    <property type="match status" value="1"/>
</dbReference>
<dbReference type="FunFam" id="6.10.140.2220:FF:000033">
    <property type="entry name" value="Predicted protein"/>
    <property type="match status" value="1"/>
</dbReference>
<dbReference type="InterPro" id="IPR036047">
    <property type="entry name" value="F-box-like_dom_sf"/>
</dbReference>
<dbReference type="InterPro" id="IPR011990">
    <property type="entry name" value="TPR-like_helical_dom_sf"/>
</dbReference>
<dbReference type="EMBL" id="JACMSC010000004">
    <property type="protein sequence ID" value="KAG6525488.1"/>
    <property type="molecule type" value="Genomic_DNA"/>
</dbReference>
<feature type="region of interest" description="Disordered" evidence="7">
    <location>
        <begin position="1"/>
        <end position="54"/>
    </location>
</feature>
<dbReference type="GO" id="GO:0008270">
    <property type="term" value="F:zinc ion binding"/>
    <property type="evidence" value="ECO:0007669"/>
    <property type="project" value="UniProtKB-KW"/>
</dbReference>
<keyword evidence="3" id="KW-0677">Repeat</keyword>
<reference evidence="9 10" key="1">
    <citation type="submission" date="2020-08" db="EMBL/GenBank/DDBJ databases">
        <title>Plant Genome Project.</title>
        <authorList>
            <person name="Zhang R.-G."/>
        </authorList>
    </citation>
    <scope>NUCLEOTIDE SEQUENCE [LARGE SCALE GENOMIC DNA]</scope>
    <source>
        <tissue evidence="9">Rhizome</tissue>
    </source>
</reference>
<dbReference type="PANTHER" id="PTHR46758:SF2">
    <property type="entry name" value="OJ1485_B09.11 PROTEIN"/>
    <property type="match status" value="1"/>
</dbReference>
<feature type="domain" description="MYND-type" evidence="8">
    <location>
        <begin position="319"/>
        <end position="361"/>
    </location>
</feature>
<dbReference type="CDD" id="cd09917">
    <property type="entry name" value="F-box_SF"/>
    <property type="match status" value="1"/>
</dbReference>
<dbReference type="Pfam" id="PF01753">
    <property type="entry name" value="zf-MYND"/>
    <property type="match status" value="1"/>
</dbReference>
<dbReference type="InterPro" id="IPR057136">
    <property type="entry name" value="At2g35280_TPR_dom"/>
</dbReference>
<dbReference type="Pfam" id="PF23310">
    <property type="entry name" value="TPR_27"/>
    <property type="match status" value="1"/>
</dbReference>
<dbReference type="InterPro" id="IPR044508">
    <property type="entry name" value="At5g50450/At1g67340-like"/>
</dbReference>
<dbReference type="SUPFAM" id="SSF52058">
    <property type="entry name" value="L domain-like"/>
    <property type="match status" value="1"/>
</dbReference>
<dbReference type="Pfam" id="PF00560">
    <property type="entry name" value="LRR_1"/>
    <property type="match status" value="1"/>
</dbReference>
<evidence type="ECO:0000256" key="3">
    <source>
        <dbReference type="ARBA" id="ARBA00022737"/>
    </source>
</evidence>
<evidence type="ECO:0000256" key="4">
    <source>
        <dbReference type="ARBA" id="ARBA00022771"/>
    </source>
</evidence>
<name>A0A8J5HEA8_ZINOF</name>
<organism evidence="9 10">
    <name type="scientific">Zingiber officinale</name>
    <name type="common">Ginger</name>
    <name type="synonym">Amomum zingiber</name>
    <dbReference type="NCBI Taxonomy" id="94328"/>
    <lineage>
        <taxon>Eukaryota</taxon>
        <taxon>Viridiplantae</taxon>
        <taxon>Streptophyta</taxon>
        <taxon>Embryophyta</taxon>
        <taxon>Tracheophyta</taxon>
        <taxon>Spermatophyta</taxon>
        <taxon>Magnoliopsida</taxon>
        <taxon>Liliopsida</taxon>
        <taxon>Zingiberales</taxon>
        <taxon>Zingiberaceae</taxon>
        <taxon>Zingiber</taxon>
    </lineage>
</organism>
<evidence type="ECO:0000313" key="9">
    <source>
        <dbReference type="EMBL" id="KAG6525488.1"/>
    </source>
</evidence>
<dbReference type="PANTHER" id="PTHR46758">
    <property type="entry name" value="MYND DOMAIN-CONTAINING"/>
    <property type="match status" value="1"/>
</dbReference>
<keyword evidence="1" id="KW-0433">Leucine-rich repeat</keyword>
<dbReference type="InterPro" id="IPR032675">
    <property type="entry name" value="LRR_dom_sf"/>
</dbReference>
<gene>
    <name evidence="9" type="ORF">ZIOFF_015444</name>
</gene>
<sequence>MRTRRGLISYPGMKREPEWRRSPEEEKTTNNRSQKRRRRGGSGEDKYLDDEGRPVSDKADLFDGLPDDLIISILCKLSATAGSPSDLVSVTLTCKRLKGLGWNPLVLAKASLKSLVIKAKNWSDSAHKFLKQCADSGNIEACYVLGMIRFYCLENRGSGAALMARAAMASHAAALYSLAVIQFNGSGGSKGDKDLHAGVALCAHAAFLGHVDALRELGHCLQDGYGVRRNVAEGRRFLVQANARELASVLRSSYASHAAWRQNHNHHHALASGCSLLSDYGCNVPPPESHPANKFMAEWFAQRGPGGGKGDEGLRLCSHTGCGRPETRRHEFRRCSVCGAVNYCSRACQALHWKLVHKAECAPMERWLDAAAAAGGGPPEVPAPAAAPVGTINFFTLLLLFPLLVSATPPPSPPSSPPLTPAGRSRETQGEIDALTAFRLALRDPLGALDGWDEASLSAPCDWRGVACEPNAARVVELRLPRLHLSGLISPRLADLRLLQRLSLRLLQCLNLLIGSVPAAFPPGIRYLDLSSNAFAGLVPANLSSAVTQLQFLDLSYNRLRSIILGDLGRIPALSFLYRDLRDLQYIHWALDDVPLPSEGLTSGKTYIANCLNLETYESIHRDLDHPGTGEELRLYRKKGLGIGRVVCLTHLACSLLGLVRGHVVSPKEQSKGGGFWGRSLRAWEAD</sequence>
<accession>A0A8J5HEA8</accession>
<dbReference type="Gene3D" id="3.80.10.10">
    <property type="entry name" value="Ribonuclease Inhibitor"/>
    <property type="match status" value="1"/>
</dbReference>